<protein>
    <submittedName>
        <fullName evidence="2">Uncharacterized protein</fullName>
    </submittedName>
</protein>
<dbReference type="AlphaFoldDB" id="A0A6A6FTC1"/>
<reference evidence="2" key="1">
    <citation type="journal article" date="2020" name="Stud. Mycol.">
        <title>101 Dothideomycetes genomes: a test case for predicting lifestyles and emergence of pathogens.</title>
        <authorList>
            <person name="Haridas S."/>
            <person name="Albert R."/>
            <person name="Binder M."/>
            <person name="Bloem J."/>
            <person name="Labutti K."/>
            <person name="Salamov A."/>
            <person name="Andreopoulos B."/>
            <person name="Baker S."/>
            <person name="Barry K."/>
            <person name="Bills G."/>
            <person name="Bluhm B."/>
            <person name="Cannon C."/>
            <person name="Castanera R."/>
            <person name="Culley D."/>
            <person name="Daum C."/>
            <person name="Ezra D."/>
            <person name="Gonzalez J."/>
            <person name="Henrissat B."/>
            <person name="Kuo A."/>
            <person name="Liang C."/>
            <person name="Lipzen A."/>
            <person name="Lutzoni F."/>
            <person name="Magnuson J."/>
            <person name="Mondo S."/>
            <person name="Nolan M."/>
            <person name="Ohm R."/>
            <person name="Pangilinan J."/>
            <person name="Park H.-J."/>
            <person name="Ramirez L."/>
            <person name="Alfaro M."/>
            <person name="Sun H."/>
            <person name="Tritt A."/>
            <person name="Yoshinaga Y."/>
            <person name="Zwiers L.-H."/>
            <person name="Turgeon B."/>
            <person name="Goodwin S."/>
            <person name="Spatafora J."/>
            <person name="Crous P."/>
            <person name="Grigoriev I."/>
        </authorList>
    </citation>
    <scope>NUCLEOTIDE SEQUENCE</scope>
    <source>
        <strain evidence="2">SCOH1-5</strain>
    </source>
</reference>
<dbReference type="EMBL" id="ML992663">
    <property type="protein sequence ID" value="KAF2216746.1"/>
    <property type="molecule type" value="Genomic_DNA"/>
</dbReference>
<evidence type="ECO:0000313" key="2">
    <source>
        <dbReference type="EMBL" id="KAF2216746.1"/>
    </source>
</evidence>
<accession>A0A6A6FTC1</accession>
<sequence>MIGYDAKSSHAATLKARAAQDLKEVAKLNAARGKPTLSGTGTASRRPPRPLDLPLISCLQRKSAVLPRPRRSRFQEPAAGRRRRHRRLGWTRSGRYGTPVQLRQILGLETSSHSSPTAKNDGDVTFMALDLEWQKQGLVERISEIGVSWLKAGDIRNTEWTKKMKHSRLFHTLLVPFTRAACLRYLLVLQ</sequence>
<evidence type="ECO:0000313" key="3">
    <source>
        <dbReference type="Proteomes" id="UP000799539"/>
    </source>
</evidence>
<gene>
    <name evidence="2" type="ORF">CERZMDRAFT_116169</name>
</gene>
<feature type="region of interest" description="Disordered" evidence="1">
    <location>
        <begin position="30"/>
        <end position="53"/>
    </location>
</feature>
<name>A0A6A6FTC1_9PEZI</name>
<dbReference type="Proteomes" id="UP000799539">
    <property type="component" value="Unassembled WGS sequence"/>
</dbReference>
<organism evidence="2 3">
    <name type="scientific">Cercospora zeae-maydis SCOH1-5</name>
    <dbReference type="NCBI Taxonomy" id="717836"/>
    <lineage>
        <taxon>Eukaryota</taxon>
        <taxon>Fungi</taxon>
        <taxon>Dikarya</taxon>
        <taxon>Ascomycota</taxon>
        <taxon>Pezizomycotina</taxon>
        <taxon>Dothideomycetes</taxon>
        <taxon>Dothideomycetidae</taxon>
        <taxon>Mycosphaerellales</taxon>
        <taxon>Mycosphaerellaceae</taxon>
        <taxon>Cercospora</taxon>
    </lineage>
</organism>
<keyword evidence="3" id="KW-1185">Reference proteome</keyword>
<dbReference type="OrthoDB" id="5953249at2759"/>
<evidence type="ECO:0000256" key="1">
    <source>
        <dbReference type="SAM" id="MobiDB-lite"/>
    </source>
</evidence>
<proteinExistence type="predicted"/>